<dbReference type="AlphaFoldDB" id="A0A7X6DU47"/>
<dbReference type="SUPFAM" id="SSF52540">
    <property type="entry name" value="P-loop containing nucleoside triphosphate hydrolases"/>
    <property type="match status" value="1"/>
</dbReference>
<dbReference type="Pfam" id="PF00005">
    <property type="entry name" value="ABC_tran"/>
    <property type="match status" value="1"/>
</dbReference>
<name>A0A7X6DU47_9BACT</name>
<dbReference type="CDD" id="cd03235">
    <property type="entry name" value="ABC_Metallic_Cations"/>
    <property type="match status" value="1"/>
</dbReference>
<keyword evidence="3 6" id="KW-0067">ATP-binding</keyword>
<dbReference type="Proteomes" id="UP000534783">
    <property type="component" value="Unassembled WGS sequence"/>
</dbReference>
<organism evidence="6 7">
    <name type="scientific">Candidatus Manganitrophus noduliformans</name>
    <dbReference type="NCBI Taxonomy" id="2606439"/>
    <lineage>
        <taxon>Bacteria</taxon>
        <taxon>Pseudomonadati</taxon>
        <taxon>Nitrospirota</taxon>
        <taxon>Nitrospiria</taxon>
        <taxon>Candidatus Troglogloeales</taxon>
        <taxon>Candidatus Manganitrophaceae</taxon>
        <taxon>Candidatus Manganitrophus</taxon>
    </lineage>
</organism>
<keyword evidence="2" id="KW-0547">Nucleotide-binding</keyword>
<dbReference type="EMBL" id="VTOW01000005">
    <property type="protein sequence ID" value="NKE73204.1"/>
    <property type="molecule type" value="Genomic_DNA"/>
</dbReference>
<evidence type="ECO:0000313" key="7">
    <source>
        <dbReference type="Proteomes" id="UP000534783"/>
    </source>
</evidence>
<protein>
    <submittedName>
        <fullName evidence="6">Metal ABC transporter ATP-binding protein</fullName>
    </submittedName>
</protein>
<evidence type="ECO:0000256" key="2">
    <source>
        <dbReference type="ARBA" id="ARBA00022741"/>
    </source>
</evidence>
<dbReference type="GO" id="GO:0005524">
    <property type="term" value="F:ATP binding"/>
    <property type="evidence" value="ECO:0007669"/>
    <property type="project" value="UniProtKB-KW"/>
</dbReference>
<dbReference type="PANTHER" id="PTHR42734">
    <property type="entry name" value="METAL TRANSPORT SYSTEM ATP-BINDING PROTEIN TM_0124-RELATED"/>
    <property type="match status" value="1"/>
</dbReference>
<reference evidence="6 7" key="1">
    <citation type="journal article" date="2020" name="Nature">
        <title>Bacterial chemolithoautotrophy via manganese oxidation.</title>
        <authorList>
            <person name="Yu H."/>
            <person name="Leadbetter J.R."/>
        </authorList>
    </citation>
    <scope>NUCLEOTIDE SEQUENCE [LARGE SCALE GENOMIC DNA]</scope>
    <source>
        <strain evidence="6 7">Mn-1</strain>
    </source>
</reference>
<evidence type="ECO:0000313" key="6">
    <source>
        <dbReference type="EMBL" id="NKE73204.1"/>
    </source>
</evidence>
<keyword evidence="7" id="KW-1185">Reference proteome</keyword>
<feature type="domain" description="ABC transporter" evidence="5">
    <location>
        <begin position="3"/>
        <end position="230"/>
    </location>
</feature>
<dbReference type="RefSeq" id="WP_168063141.1">
    <property type="nucleotide sequence ID" value="NZ_VTOW01000005.1"/>
</dbReference>
<feature type="region of interest" description="Disordered" evidence="4">
    <location>
        <begin position="248"/>
        <end position="271"/>
    </location>
</feature>
<dbReference type="InterPro" id="IPR050153">
    <property type="entry name" value="Metal_Ion_Import_ABC"/>
</dbReference>
<dbReference type="InterPro" id="IPR003439">
    <property type="entry name" value="ABC_transporter-like_ATP-bd"/>
</dbReference>
<dbReference type="PROSITE" id="PS50893">
    <property type="entry name" value="ABC_TRANSPORTER_2"/>
    <property type="match status" value="1"/>
</dbReference>
<dbReference type="SMART" id="SM00382">
    <property type="entry name" value="AAA"/>
    <property type="match status" value="1"/>
</dbReference>
<dbReference type="InterPro" id="IPR003593">
    <property type="entry name" value="AAA+_ATPase"/>
</dbReference>
<accession>A0A7X6DU47</accession>
<keyword evidence="1" id="KW-0813">Transport</keyword>
<gene>
    <name evidence="6" type="ORF">MNODULE_20825</name>
</gene>
<comment type="caution">
    <text evidence="6">The sequence shown here is derived from an EMBL/GenBank/DDBJ whole genome shotgun (WGS) entry which is preliminary data.</text>
</comment>
<dbReference type="GO" id="GO:0016887">
    <property type="term" value="F:ATP hydrolysis activity"/>
    <property type="evidence" value="ECO:0007669"/>
    <property type="project" value="InterPro"/>
</dbReference>
<evidence type="ECO:0000256" key="4">
    <source>
        <dbReference type="SAM" id="MobiDB-lite"/>
    </source>
</evidence>
<sequence length="271" mass="30135">MQVSAKDLTIGYRRTPILSEINVSIDRGDFWGVVGPNGAGKTTLVKTLLGIIPPLGGVVERAPGVRFGYVPQRGVIDDIFPVTVRDVVLMGRYPFLGLPGRLEKKDHDLAAHFIEKVGMTSQVNKPYRALSGGQKQRTLIARALAGEPDILVLDEPTDGMDIAGESTIMQLLLDLHKEARLSLVMITHMLNLISNYAHKLIIIHRENQTVKIGDTEMLLTNATLKEIYQLDIDAHLLHGHKYFFVHRHSDHDHPDRKGDHEHGGQGDHEHA</sequence>
<dbReference type="Gene3D" id="3.40.50.300">
    <property type="entry name" value="P-loop containing nucleotide triphosphate hydrolases"/>
    <property type="match status" value="1"/>
</dbReference>
<dbReference type="InterPro" id="IPR027417">
    <property type="entry name" value="P-loop_NTPase"/>
</dbReference>
<evidence type="ECO:0000259" key="5">
    <source>
        <dbReference type="PROSITE" id="PS50893"/>
    </source>
</evidence>
<proteinExistence type="predicted"/>
<evidence type="ECO:0000256" key="1">
    <source>
        <dbReference type="ARBA" id="ARBA00022448"/>
    </source>
</evidence>
<evidence type="ECO:0000256" key="3">
    <source>
        <dbReference type="ARBA" id="ARBA00022840"/>
    </source>
</evidence>